<sequence length="229" mass="24128">MSASPLFRVRAVLFDCDGVLVDSEPITNGVLRDMLAERGWAMSADECLRRFVGKTVRSQAALIEAHTGQPFTEDWLQAFYVRRNARLAAELQPIDGAVATVQAVHARVGGRIACASGADLAKVQMQLAQVGLAALFGAHVFSGHDLPRSKPFPDVYLKAADALATPPADCLVVEDTVTGVQAGVAAGATVVGFAPAGQAAVHTEVQALREAGAAHIITHMRELPGLIRV</sequence>
<dbReference type="RefSeq" id="WP_087282630.1">
    <property type="nucleotide sequence ID" value="NZ_CP021455.1"/>
</dbReference>
<evidence type="ECO:0000256" key="1">
    <source>
        <dbReference type="ARBA" id="ARBA00001946"/>
    </source>
</evidence>
<protein>
    <submittedName>
        <fullName evidence="5">HAD family hydrolase</fullName>
    </submittedName>
</protein>
<dbReference type="InterPro" id="IPR051600">
    <property type="entry name" value="Beta-PGM-like"/>
</dbReference>
<keyword evidence="4" id="KW-0460">Magnesium</keyword>
<dbReference type="EMBL" id="CP021455">
    <property type="protein sequence ID" value="ARU05960.1"/>
    <property type="molecule type" value="Genomic_DNA"/>
</dbReference>
<dbReference type="InterPro" id="IPR023214">
    <property type="entry name" value="HAD_sf"/>
</dbReference>
<organism evidence="5 6">
    <name type="scientific">Comamonas serinivorans</name>
    <dbReference type="NCBI Taxonomy" id="1082851"/>
    <lineage>
        <taxon>Bacteria</taxon>
        <taxon>Pseudomonadati</taxon>
        <taxon>Pseudomonadota</taxon>
        <taxon>Betaproteobacteria</taxon>
        <taxon>Burkholderiales</taxon>
        <taxon>Comamonadaceae</taxon>
        <taxon>Comamonas</taxon>
    </lineage>
</organism>
<dbReference type="SFLD" id="SFLDG01135">
    <property type="entry name" value="C1.5.6:_HAD__Beta-PGM__Phospha"/>
    <property type="match status" value="1"/>
</dbReference>
<evidence type="ECO:0000256" key="4">
    <source>
        <dbReference type="ARBA" id="ARBA00022842"/>
    </source>
</evidence>
<evidence type="ECO:0000256" key="2">
    <source>
        <dbReference type="ARBA" id="ARBA00006171"/>
    </source>
</evidence>
<dbReference type="NCBIfam" id="TIGR01509">
    <property type="entry name" value="HAD-SF-IA-v3"/>
    <property type="match status" value="1"/>
</dbReference>
<dbReference type="Gene3D" id="3.40.50.1000">
    <property type="entry name" value="HAD superfamily/HAD-like"/>
    <property type="match status" value="1"/>
</dbReference>
<dbReference type="SUPFAM" id="SSF56784">
    <property type="entry name" value="HAD-like"/>
    <property type="match status" value="1"/>
</dbReference>
<dbReference type="Pfam" id="PF00702">
    <property type="entry name" value="Hydrolase"/>
    <property type="match status" value="1"/>
</dbReference>
<dbReference type="InterPro" id="IPR036412">
    <property type="entry name" value="HAD-like_sf"/>
</dbReference>
<dbReference type="AlphaFoldDB" id="A0A1Y0ERB2"/>
<dbReference type="Proteomes" id="UP000196138">
    <property type="component" value="Chromosome"/>
</dbReference>
<dbReference type="OrthoDB" id="9800058at2"/>
<keyword evidence="5" id="KW-0378">Hydrolase</keyword>
<dbReference type="GO" id="GO:0016787">
    <property type="term" value="F:hydrolase activity"/>
    <property type="evidence" value="ECO:0007669"/>
    <property type="project" value="UniProtKB-KW"/>
</dbReference>
<dbReference type="SFLD" id="SFLDG01129">
    <property type="entry name" value="C1.5:_HAD__Beta-PGM__Phosphata"/>
    <property type="match status" value="1"/>
</dbReference>
<comment type="similarity">
    <text evidence="2">Belongs to the HAD-like hydrolase superfamily. CbbY/CbbZ/Gph/YieH family.</text>
</comment>
<keyword evidence="6" id="KW-1185">Reference proteome</keyword>
<name>A0A1Y0ERB2_9BURK</name>
<dbReference type="GO" id="GO:0046872">
    <property type="term" value="F:metal ion binding"/>
    <property type="evidence" value="ECO:0007669"/>
    <property type="project" value="UniProtKB-KW"/>
</dbReference>
<dbReference type="PANTHER" id="PTHR46193:SF10">
    <property type="entry name" value="6-PHOSPHOGLUCONATE PHOSPHATASE"/>
    <property type="match status" value="1"/>
</dbReference>
<evidence type="ECO:0000313" key="5">
    <source>
        <dbReference type="EMBL" id="ARU05960.1"/>
    </source>
</evidence>
<dbReference type="InterPro" id="IPR023198">
    <property type="entry name" value="PGP-like_dom2"/>
</dbReference>
<dbReference type="SFLD" id="SFLDS00003">
    <property type="entry name" value="Haloacid_Dehalogenase"/>
    <property type="match status" value="1"/>
</dbReference>
<dbReference type="Gene3D" id="1.10.150.240">
    <property type="entry name" value="Putative phosphatase, domain 2"/>
    <property type="match status" value="1"/>
</dbReference>
<keyword evidence="3" id="KW-0479">Metal-binding</keyword>
<dbReference type="InterPro" id="IPR006439">
    <property type="entry name" value="HAD-SF_hydro_IA"/>
</dbReference>
<dbReference type="KEGG" id="cser:CCO03_15935"/>
<evidence type="ECO:0000313" key="6">
    <source>
        <dbReference type="Proteomes" id="UP000196138"/>
    </source>
</evidence>
<reference evidence="5 6" key="1">
    <citation type="submission" date="2017-05" db="EMBL/GenBank/DDBJ databases">
        <authorList>
            <person name="Song R."/>
            <person name="Chenine A.L."/>
            <person name="Ruprecht R.M."/>
        </authorList>
    </citation>
    <scope>NUCLEOTIDE SEQUENCE [LARGE SCALE GENOMIC DNA]</scope>
    <source>
        <strain evidence="5 6">DSM 26136</strain>
    </source>
</reference>
<accession>A0A1Y0ERB2</accession>
<comment type="cofactor">
    <cofactor evidence="1">
        <name>Mg(2+)</name>
        <dbReference type="ChEBI" id="CHEBI:18420"/>
    </cofactor>
</comment>
<dbReference type="PANTHER" id="PTHR46193">
    <property type="entry name" value="6-PHOSPHOGLUCONATE PHOSPHATASE"/>
    <property type="match status" value="1"/>
</dbReference>
<gene>
    <name evidence="5" type="ORF">CCO03_15935</name>
</gene>
<proteinExistence type="inferred from homology"/>
<evidence type="ECO:0000256" key="3">
    <source>
        <dbReference type="ARBA" id="ARBA00022723"/>
    </source>
</evidence>